<dbReference type="RefSeq" id="WP_172355008.1">
    <property type="nucleotide sequence ID" value="NZ_BLLH01000001.1"/>
</dbReference>
<comment type="subunit">
    <text evidence="6">Homodimer.</text>
</comment>
<protein>
    <recommendedName>
        <fullName evidence="6">3-dehydroquinate dehydratase</fullName>
        <shortName evidence="6">3-dehydroquinase</shortName>
        <ecNumber evidence="6">4.2.1.10</ecNumber>
    </recommendedName>
    <alternativeName>
        <fullName evidence="6">Type I DHQase</fullName>
    </alternativeName>
    <alternativeName>
        <fullName evidence="6">Type I dehydroquinase</fullName>
        <shortName evidence="6">DHQ1</shortName>
    </alternativeName>
</protein>
<dbReference type="Pfam" id="PF01487">
    <property type="entry name" value="DHquinase_I"/>
    <property type="match status" value="1"/>
</dbReference>
<feature type="active site" description="Schiff-base intermediate with substrate" evidence="6">
    <location>
        <position position="136"/>
    </location>
</feature>
<dbReference type="HAMAP" id="MF_00214">
    <property type="entry name" value="AroD"/>
    <property type="match status" value="1"/>
</dbReference>
<comment type="caution">
    <text evidence="7">The sequence shown here is derived from an EMBL/GenBank/DDBJ whole genome shotgun (WGS) entry which is preliminary data.</text>
</comment>
<dbReference type="GO" id="GO:0003855">
    <property type="term" value="F:3-dehydroquinate dehydratase activity"/>
    <property type="evidence" value="ECO:0007669"/>
    <property type="project" value="UniProtKB-UniRule"/>
</dbReference>
<proteinExistence type="inferred from homology"/>
<gene>
    <name evidence="6 7" type="primary">aroD</name>
    <name evidence="7" type="ORF">Hs20B_03610</name>
</gene>
<sequence>MKIVVPIMPKTLAELATIDERKFTAVDMIEWRADFMTFSELEQAARDVKIKFSKHEIIFTYRTEDKVETQISATDYAALIERFAADFDYIDVEKFTFPDVVLPENAIFSYHDFDQIPERLPDILSDMIAENPAVVKFAGMPRDFADVLRLMQDTLAASEKAPHQTFVTMAMGKIGQVTRLMGDEFGSSWTFATVEAASAPGQLSVADILTLTKILEN</sequence>
<comment type="function">
    <text evidence="6">Involved in the third step of the chorismate pathway, which leads to the biosynthesis of aromatic amino acids. Catalyzes the cis-dehydration of 3-dehydroquinate (DHQ) and introduces the first double bond of the aromatic ring to yield 3-dehydroshikimate.</text>
</comment>
<evidence type="ECO:0000256" key="2">
    <source>
        <dbReference type="ARBA" id="ARBA00022605"/>
    </source>
</evidence>
<feature type="binding site" evidence="6">
    <location>
        <position position="202"/>
    </location>
    <ligand>
        <name>3-dehydroquinate</name>
        <dbReference type="ChEBI" id="CHEBI:32364"/>
    </ligand>
</feature>
<organism evidence="7 8">
    <name type="scientific">Pseudolactococcus insecticola</name>
    <dbReference type="NCBI Taxonomy" id="2709158"/>
    <lineage>
        <taxon>Bacteria</taxon>
        <taxon>Bacillati</taxon>
        <taxon>Bacillota</taxon>
        <taxon>Bacilli</taxon>
        <taxon>Lactobacillales</taxon>
        <taxon>Streptococcaceae</taxon>
        <taxon>Pseudolactococcus</taxon>
    </lineage>
</organism>
<dbReference type="EMBL" id="BLLH01000001">
    <property type="protein sequence ID" value="GFH39963.1"/>
    <property type="molecule type" value="Genomic_DNA"/>
</dbReference>
<dbReference type="GO" id="GO:0009423">
    <property type="term" value="P:chorismate biosynthetic process"/>
    <property type="evidence" value="ECO:0007669"/>
    <property type="project" value="UniProtKB-UniRule"/>
</dbReference>
<dbReference type="GO" id="GO:0009073">
    <property type="term" value="P:aromatic amino acid family biosynthetic process"/>
    <property type="evidence" value="ECO:0007669"/>
    <property type="project" value="UniProtKB-KW"/>
</dbReference>
<comment type="caution">
    <text evidence="6">Lacks conserved residue(s) required for the propagation of feature annotation.</text>
</comment>
<keyword evidence="5 6" id="KW-0704">Schiff base</keyword>
<evidence type="ECO:0000256" key="1">
    <source>
        <dbReference type="ARBA" id="ARBA00001864"/>
    </source>
</evidence>
<dbReference type="EC" id="4.2.1.10" evidence="6"/>
<feature type="active site" description="Proton donor/acceptor" evidence="6">
    <location>
        <position position="111"/>
    </location>
</feature>
<feature type="binding site" evidence="6">
    <location>
        <position position="179"/>
    </location>
    <ligand>
        <name>3-dehydroquinate</name>
        <dbReference type="ChEBI" id="CHEBI:32364"/>
    </ligand>
</feature>
<dbReference type="SUPFAM" id="SSF51569">
    <property type="entry name" value="Aldolase"/>
    <property type="match status" value="1"/>
</dbReference>
<feature type="binding site" evidence="6">
    <location>
        <begin position="30"/>
        <end position="32"/>
    </location>
    <ligand>
        <name>3-dehydroquinate</name>
        <dbReference type="ChEBI" id="CHEBI:32364"/>
    </ligand>
</feature>
<comment type="similarity">
    <text evidence="6">Belongs to the type-I 3-dehydroquinase family.</text>
</comment>
<evidence type="ECO:0000256" key="6">
    <source>
        <dbReference type="HAMAP-Rule" id="MF_00214"/>
    </source>
</evidence>
<keyword evidence="3 6" id="KW-0057">Aromatic amino acid biosynthesis</keyword>
<evidence type="ECO:0000313" key="7">
    <source>
        <dbReference type="EMBL" id="GFH39963.1"/>
    </source>
</evidence>
<dbReference type="CDD" id="cd00502">
    <property type="entry name" value="DHQase_I"/>
    <property type="match status" value="1"/>
</dbReference>
<keyword evidence="2 6" id="KW-0028">Amino-acid biosynthesis</keyword>
<dbReference type="GO" id="GO:0008652">
    <property type="term" value="P:amino acid biosynthetic process"/>
    <property type="evidence" value="ECO:0007669"/>
    <property type="project" value="UniProtKB-KW"/>
</dbReference>
<reference evidence="7 8" key="1">
    <citation type="submission" date="2020-02" db="EMBL/GenBank/DDBJ databases">
        <title>Draft genome sequence of Lactococcus sp. Hs20B0-1.</title>
        <authorList>
            <person name="Noda S."/>
            <person name="Yuki M."/>
            <person name="Ohkuma M."/>
        </authorList>
    </citation>
    <scope>NUCLEOTIDE SEQUENCE [LARGE SCALE GENOMIC DNA]</scope>
    <source>
        <strain evidence="7 8">Hs20B0-1</strain>
    </source>
</reference>
<dbReference type="InterPro" id="IPR050146">
    <property type="entry name" value="Type-I_3-dehydroquinase"/>
</dbReference>
<evidence type="ECO:0000256" key="4">
    <source>
        <dbReference type="ARBA" id="ARBA00023239"/>
    </source>
</evidence>
<dbReference type="GO" id="GO:0046279">
    <property type="term" value="P:3,4-dihydroxybenzoate biosynthetic process"/>
    <property type="evidence" value="ECO:0007669"/>
    <property type="project" value="TreeGrafter"/>
</dbReference>
<dbReference type="Proteomes" id="UP000475928">
    <property type="component" value="Unassembled WGS sequence"/>
</dbReference>
<evidence type="ECO:0000256" key="5">
    <source>
        <dbReference type="ARBA" id="ARBA00023270"/>
    </source>
</evidence>
<comment type="pathway">
    <text evidence="6">Metabolic intermediate biosynthesis; chorismate biosynthesis; chorismate from D-erythrose 4-phosphate and phosphoenolpyruvate: step 3/7.</text>
</comment>
<dbReference type="PANTHER" id="PTHR43699">
    <property type="entry name" value="3-DEHYDROQUINATE DEHYDRATASE"/>
    <property type="match status" value="1"/>
</dbReference>
<keyword evidence="4 6" id="KW-0456">Lyase</keyword>
<feature type="binding site" evidence="6">
    <location>
        <position position="198"/>
    </location>
    <ligand>
        <name>3-dehydroquinate</name>
        <dbReference type="ChEBI" id="CHEBI:32364"/>
    </ligand>
</feature>
<dbReference type="AlphaFoldDB" id="A0A6A0B5J4"/>
<dbReference type="Gene3D" id="3.20.20.70">
    <property type="entry name" value="Aldolase class I"/>
    <property type="match status" value="1"/>
</dbReference>
<feature type="binding site" evidence="6">
    <location>
        <position position="62"/>
    </location>
    <ligand>
        <name>3-dehydroquinate</name>
        <dbReference type="ChEBI" id="CHEBI:32364"/>
    </ligand>
</feature>
<dbReference type="InterPro" id="IPR013785">
    <property type="entry name" value="Aldolase_TIM"/>
</dbReference>
<evidence type="ECO:0000256" key="3">
    <source>
        <dbReference type="ARBA" id="ARBA00023141"/>
    </source>
</evidence>
<name>A0A6A0B5J4_9LACT</name>
<dbReference type="InterPro" id="IPR001381">
    <property type="entry name" value="DHquinase_I"/>
</dbReference>
<evidence type="ECO:0000313" key="8">
    <source>
        <dbReference type="Proteomes" id="UP000475928"/>
    </source>
</evidence>
<dbReference type="PANTHER" id="PTHR43699:SF1">
    <property type="entry name" value="3-DEHYDROQUINATE DEHYDRATASE"/>
    <property type="match status" value="1"/>
</dbReference>
<comment type="catalytic activity">
    <reaction evidence="1 6">
        <text>3-dehydroquinate = 3-dehydroshikimate + H2O</text>
        <dbReference type="Rhea" id="RHEA:21096"/>
        <dbReference type="ChEBI" id="CHEBI:15377"/>
        <dbReference type="ChEBI" id="CHEBI:16630"/>
        <dbReference type="ChEBI" id="CHEBI:32364"/>
        <dbReference type="EC" id="4.2.1.10"/>
    </reaction>
</comment>
<dbReference type="UniPathway" id="UPA00053">
    <property type="reaction ID" value="UER00086"/>
</dbReference>
<accession>A0A6A0B5J4</accession>
<keyword evidence="8" id="KW-1185">Reference proteome</keyword>